<organism evidence="2 3">
    <name type="scientific">Prorocentrum cordatum</name>
    <dbReference type="NCBI Taxonomy" id="2364126"/>
    <lineage>
        <taxon>Eukaryota</taxon>
        <taxon>Sar</taxon>
        <taxon>Alveolata</taxon>
        <taxon>Dinophyceae</taxon>
        <taxon>Prorocentrales</taxon>
        <taxon>Prorocentraceae</taxon>
        <taxon>Prorocentrum</taxon>
    </lineage>
</organism>
<evidence type="ECO:0000256" key="1">
    <source>
        <dbReference type="SAM" id="MobiDB-lite"/>
    </source>
</evidence>
<evidence type="ECO:0000313" key="2">
    <source>
        <dbReference type="EMBL" id="CAK0792779.1"/>
    </source>
</evidence>
<gene>
    <name evidence="2" type="ORF">PCOR1329_LOCUS3263</name>
</gene>
<feature type="region of interest" description="Disordered" evidence="1">
    <location>
        <begin position="1"/>
        <end position="32"/>
    </location>
</feature>
<dbReference type="Proteomes" id="UP001189429">
    <property type="component" value="Unassembled WGS sequence"/>
</dbReference>
<name>A0ABN9PKT4_9DINO</name>
<sequence>MAMQSSPTGHGWGARLQQGSRPGCSAGGGGDAAAADEYTKVLEARRLSSREQPIQQQIAKAFNVARSVEDRLGRTVSRVKASLDTQRALVGRPQAEYQQADDLHKQLVTQLLSQVVEKLIGEKLAVWSVRSILFGSIEEIPASWGNLVGEAESRLTLSQEDKDAADQLATQLKQALKQATETLF</sequence>
<comment type="caution">
    <text evidence="2">The sequence shown here is derived from an EMBL/GenBank/DDBJ whole genome shotgun (WGS) entry which is preliminary data.</text>
</comment>
<keyword evidence="3" id="KW-1185">Reference proteome</keyword>
<dbReference type="EMBL" id="CAUYUJ010000836">
    <property type="protein sequence ID" value="CAK0792779.1"/>
    <property type="molecule type" value="Genomic_DNA"/>
</dbReference>
<evidence type="ECO:0000313" key="3">
    <source>
        <dbReference type="Proteomes" id="UP001189429"/>
    </source>
</evidence>
<accession>A0ABN9PKT4</accession>
<proteinExistence type="predicted"/>
<protein>
    <submittedName>
        <fullName evidence="2">Uncharacterized protein</fullName>
    </submittedName>
</protein>
<reference evidence="2" key="1">
    <citation type="submission" date="2023-10" db="EMBL/GenBank/DDBJ databases">
        <authorList>
            <person name="Chen Y."/>
            <person name="Shah S."/>
            <person name="Dougan E. K."/>
            <person name="Thang M."/>
            <person name="Chan C."/>
        </authorList>
    </citation>
    <scope>NUCLEOTIDE SEQUENCE [LARGE SCALE GENOMIC DNA]</scope>
</reference>